<dbReference type="OrthoDB" id="6751829at2759"/>
<proteinExistence type="predicted"/>
<gene>
    <name evidence="2" type="ORF">MELIAE_LOCUS174</name>
</gene>
<accession>A0A9P0AQ11</accession>
<dbReference type="AlphaFoldDB" id="A0A9P0AQ11"/>
<feature type="signal peptide" evidence="1">
    <location>
        <begin position="1"/>
        <end position="17"/>
    </location>
</feature>
<evidence type="ECO:0000313" key="2">
    <source>
        <dbReference type="EMBL" id="CAH0545891.1"/>
    </source>
</evidence>
<organism evidence="2 3">
    <name type="scientific">Brassicogethes aeneus</name>
    <name type="common">Rape pollen beetle</name>
    <name type="synonym">Meligethes aeneus</name>
    <dbReference type="NCBI Taxonomy" id="1431903"/>
    <lineage>
        <taxon>Eukaryota</taxon>
        <taxon>Metazoa</taxon>
        <taxon>Ecdysozoa</taxon>
        <taxon>Arthropoda</taxon>
        <taxon>Hexapoda</taxon>
        <taxon>Insecta</taxon>
        <taxon>Pterygota</taxon>
        <taxon>Neoptera</taxon>
        <taxon>Endopterygota</taxon>
        <taxon>Coleoptera</taxon>
        <taxon>Polyphaga</taxon>
        <taxon>Cucujiformia</taxon>
        <taxon>Nitidulidae</taxon>
        <taxon>Meligethinae</taxon>
        <taxon>Brassicogethes</taxon>
    </lineage>
</organism>
<protein>
    <submittedName>
        <fullName evidence="2">Uncharacterized protein</fullName>
    </submittedName>
</protein>
<name>A0A9P0AQ11_BRAAE</name>
<dbReference type="EMBL" id="OV121132">
    <property type="protein sequence ID" value="CAH0545891.1"/>
    <property type="molecule type" value="Genomic_DNA"/>
</dbReference>
<sequence>MFCKGVVLAVLFVGILTDLESNFYLEESCARKNGVCLLKSECPQTYMSEELDIACPQQKSMGAVCCQNYMGDLNCHQTHNECMKEALCPNNLRKGRKGCGHNETCCELV</sequence>
<dbReference type="Proteomes" id="UP001154078">
    <property type="component" value="Chromosome 1"/>
</dbReference>
<keyword evidence="1" id="KW-0732">Signal</keyword>
<reference evidence="2" key="1">
    <citation type="submission" date="2021-12" db="EMBL/GenBank/DDBJ databases">
        <authorList>
            <person name="King R."/>
        </authorList>
    </citation>
    <scope>NUCLEOTIDE SEQUENCE</scope>
</reference>
<evidence type="ECO:0000313" key="3">
    <source>
        <dbReference type="Proteomes" id="UP001154078"/>
    </source>
</evidence>
<feature type="chain" id="PRO_5040390481" evidence="1">
    <location>
        <begin position="18"/>
        <end position="109"/>
    </location>
</feature>
<evidence type="ECO:0000256" key="1">
    <source>
        <dbReference type="SAM" id="SignalP"/>
    </source>
</evidence>
<keyword evidence="3" id="KW-1185">Reference proteome</keyword>